<organism evidence="1 2">
    <name type="scientific">Trifolium medium</name>
    <dbReference type="NCBI Taxonomy" id="97028"/>
    <lineage>
        <taxon>Eukaryota</taxon>
        <taxon>Viridiplantae</taxon>
        <taxon>Streptophyta</taxon>
        <taxon>Embryophyta</taxon>
        <taxon>Tracheophyta</taxon>
        <taxon>Spermatophyta</taxon>
        <taxon>Magnoliopsida</taxon>
        <taxon>eudicotyledons</taxon>
        <taxon>Gunneridae</taxon>
        <taxon>Pentapetalae</taxon>
        <taxon>rosids</taxon>
        <taxon>fabids</taxon>
        <taxon>Fabales</taxon>
        <taxon>Fabaceae</taxon>
        <taxon>Papilionoideae</taxon>
        <taxon>50 kb inversion clade</taxon>
        <taxon>NPAAA clade</taxon>
        <taxon>Hologalegina</taxon>
        <taxon>IRL clade</taxon>
        <taxon>Trifolieae</taxon>
        <taxon>Trifolium</taxon>
    </lineage>
</organism>
<evidence type="ECO:0000313" key="1">
    <source>
        <dbReference type="EMBL" id="MCI87733.1"/>
    </source>
</evidence>
<keyword evidence="2" id="KW-1185">Reference proteome</keyword>
<protein>
    <submittedName>
        <fullName evidence="1">Uncharacterized protein</fullName>
    </submittedName>
</protein>
<reference evidence="1 2" key="1">
    <citation type="journal article" date="2018" name="Front. Plant Sci.">
        <title>Red Clover (Trifolium pratense) and Zigzag Clover (T. medium) - A Picture of Genomic Similarities and Differences.</title>
        <authorList>
            <person name="Dluhosova J."/>
            <person name="Istvanek J."/>
            <person name="Nedelnik J."/>
            <person name="Repkova J."/>
        </authorList>
    </citation>
    <scope>NUCLEOTIDE SEQUENCE [LARGE SCALE GENOMIC DNA]</scope>
    <source>
        <strain evidence="2">cv. 10/8</strain>
        <tissue evidence="1">Leaf</tissue>
    </source>
</reference>
<dbReference type="AlphaFoldDB" id="A0A392VJU3"/>
<name>A0A392VJU3_9FABA</name>
<sequence>RRTGLAATAPGSGTTVLTTGRDEYSYLFLNKSGTLAEERVPSERREFRREGEKV</sequence>
<comment type="caution">
    <text evidence="1">The sequence shown here is derived from an EMBL/GenBank/DDBJ whole genome shotgun (WGS) entry which is preliminary data.</text>
</comment>
<dbReference type="Proteomes" id="UP000265520">
    <property type="component" value="Unassembled WGS sequence"/>
</dbReference>
<evidence type="ECO:0000313" key="2">
    <source>
        <dbReference type="Proteomes" id="UP000265520"/>
    </source>
</evidence>
<accession>A0A392VJU3</accession>
<proteinExistence type="predicted"/>
<dbReference type="EMBL" id="LXQA011174056">
    <property type="protein sequence ID" value="MCI87733.1"/>
    <property type="molecule type" value="Genomic_DNA"/>
</dbReference>
<feature type="non-terminal residue" evidence="1">
    <location>
        <position position="1"/>
    </location>
</feature>